<dbReference type="OrthoDB" id="1894747at2759"/>
<feature type="transmembrane region" description="Helical" evidence="2">
    <location>
        <begin position="411"/>
        <end position="437"/>
    </location>
</feature>
<keyword evidence="2" id="KW-0812">Transmembrane</keyword>
<reference evidence="3" key="1">
    <citation type="submission" date="2020-03" db="EMBL/GenBank/DDBJ databases">
        <title>A high-quality chromosome-level genome assembly of a woody plant with both climbing and erect habits, Rhamnella rubrinervis.</title>
        <authorList>
            <person name="Lu Z."/>
            <person name="Yang Y."/>
            <person name="Zhu X."/>
            <person name="Sun Y."/>
        </authorList>
    </citation>
    <scope>NUCLEOTIDE SEQUENCE</scope>
    <source>
        <strain evidence="3">BYM</strain>
        <tissue evidence="3">Leaf</tissue>
    </source>
</reference>
<organism evidence="3 4">
    <name type="scientific">Rhamnella rubrinervis</name>
    <dbReference type="NCBI Taxonomy" id="2594499"/>
    <lineage>
        <taxon>Eukaryota</taxon>
        <taxon>Viridiplantae</taxon>
        <taxon>Streptophyta</taxon>
        <taxon>Embryophyta</taxon>
        <taxon>Tracheophyta</taxon>
        <taxon>Spermatophyta</taxon>
        <taxon>Magnoliopsida</taxon>
        <taxon>eudicotyledons</taxon>
        <taxon>Gunneridae</taxon>
        <taxon>Pentapetalae</taxon>
        <taxon>rosids</taxon>
        <taxon>fabids</taxon>
        <taxon>Rosales</taxon>
        <taxon>Rhamnaceae</taxon>
        <taxon>rhamnoid group</taxon>
        <taxon>Rhamneae</taxon>
        <taxon>Rhamnella</taxon>
    </lineage>
</organism>
<dbReference type="Proteomes" id="UP000796880">
    <property type="component" value="Unassembled WGS sequence"/>
</dbReference>
<feature type="compositionally biased region" description="Pro residues" evidence="1">
    <location>
        <begin position="614"/>
        <end position="623"/>
    </location>
</feature>
<accession>A0A8K0HGP3</accession>
<feature type="compositionally biased region" description="Polar residues" evidence="1">
    <location>
        <begin position="624"/>
        <end position="642"/>
    </location>
</feature>
<dbReference type="AlphaFoldDB" id="A0A8K0HGP3"/>
<name>A0A8K0HGP3_9ROSA</name>
<proteinExistence type="predicted"/>
<keyword evidence="2" id="KW-0472">Membrane</keyword>
<gene>
    <name evidence="3" type="ORF">FNV43_RR07505</name>
</gene>
<evidence type="ECO:0000256" key="2">
    <source>
        <dbReference type="SAM" id="Phobius"/>
    </source>
</evidence>
<feature type="compositionally biased region" description="Low complexity" evidence="1">
    <location>
        <begin position="716"/>
        <end position="727"/>
    </location>
</feature>
<protein>
    <submittedName>
        <fullName evidence="3">Uncharacterized protein</fullName>
    </submittedName>
</protein>
<keyword evidence="2" id="KW-1133">Transmembrane helix</keyword>
<sequence>MAYVSLSLQAPLFPFRPRFPNIPKSLTIFPNLPLRVPLNLHPVLACSSPKAVPITEQDVLRAVVESDENILPCVRTYENDLARLTLVGAVDFEQALTAAAADGGQAATEHIDSGVPAMVVETVYPGPSDQHSTVSTRLFLPARKVKEKARKLRSSLTEDILSSTTSRNILSMTFRQVVLHQLWSFELVIFRPGTKRNTEDLENPREVPACLILSSSDERVISALSEAVCISALQSTQKNFLHNYLGKASSNFFHCLQKPGRILSSDCSVIIYKIFEEEIIENAKILLEDFNLNKEGFDTERNKPKHYLWTPSALSKLENIGGPDFSAWTSEFVPAYRLQIDAAQLKDVKFEGWRKSAEDKWEVLLTHSQMVDLVDIVDMYYEDLYTLPKKELSSGVVPNFTNLSEKKRSSFLLRILSITLSSGIFLIAVSAFGQLCLPHLNKFGKNTGEHRPLLSLEVDNSLHQSLDTNELEAFCISVVKRIKDALGWQGEIIAETNVGVWTGALPNYLRMVVEDNSNYEDNSTISSPSENIDADMKTSALDIATYQVVLSADGKIIGFQPMSRVAVNQWAANPLARELYGGEKLSPAQKQKSEVPSELSAKPKLPVPDMTDPPNNPNPPPTPSSKIPSEINNGHSNTSFSGQKVHYPNPPDARNPDPATLREQWRFAIKQYSRWYSQAWGTAILAGLSFFALGWIIKGENPLPSFRPDDSPSPPSSSSSADAADSADTNKVRP</sequence>
<comment type="caution">
    <text evidence="3">The sequence shown here is derived from an EMBL/GenBank/DDBJ whole genome shotgun (WGS) entry which is preliminary data.</text>
</comment>
<feature type="region of interest" description="Disordered" evidence="1">
    <location>
        <begin position="584"/>
        <end position="658"/>
    </location>
</feature>
<feature type="region of interest" description="Disordered" evidence="1">
    <location>
        <begin position="701"/>
        <end position="734"/>
    </location>
</feature>
<dbReference type="EMBL" id="VOIH02000003">
    <property type="protein sequence ID" value="KAF3451410.1"/>
    <property type="molecule type" value="Genomic_DNA"/>
</dbReference>
<evidence type="ECO:0000313" key="3">
    <source>
        <dbReference type="EMBL" id="KAF3451410.1"/>
    </source>
</evidence>
<evidence type="ECO:0000313" key="4">
    <source>
        <dbReference type="Proteomes" id="UP000796880"/>
    </source>
</evidence>
<feature type="transmembrane region" description="Helical" evidence="2">
    <location>
        <begin position="675"/>
        <end position="697"/>
    </location>
</feature>
<evidence type="ECO:0000256" key="1">
    <source>
        <dbReference type="SAM" id="MobiDB-lite"/>
    </source>
</evidence>
<dbReference type="PANTHER" id="PTHR35694">
    <property type="entry name" value="DENEDDYLASE"/>
    <property type="match status" value="1"/>
</dbReference>
<dbReference type="PANTHER" id="PTHR35694:SF1">
    <property type="entry name" value="DENEDDYLASE"/>
    <property type="match status" value="1"/>
</dbReference>
<keyword evidence="4" id="KW-1185">Reference proteome</keyword>